<keyword evidence="2" id="KW-0489">Methyltransferase</keyword>
<sequence>MENEIDFLIVGGGISGILMAYQCHQNNKSFILVADDKRSATHVAAGVINPVVLSKFNPIWKAEQQMQELKEDFLSLEKFLEKKIIHSMPVYRIFSSEDEQKTWHKKSENNPTLQKFLSAEFHPNHYPSIDAPLGFGEVLSTGYVDFKLIIQEFFKAFKNFVKIENFDFDQFQPEIKKYKNFNFQHCVFCEGIKVKSNPYFQSVPIKENKGEVLKIKTTADLPNAIVKSKCFLMPIENQEYYVGATYAREFDDDEPTEEGKLKLENQLKSFFKKDYEIITHYAAIRPTVQDRRPIVGKHHELNGIYILNGMGTRGTFNAPYSARRLINFILKGEKIPEEINYQRFI</sequence>
<feature type="domain" description="FAD dependent oxidoreductase" evidence="1">
    <location>
        <begin position="6"/>
        <end position="325"/>
    </location>
</feature>
<gene>
    <name evidence="2" type="ORF">SAMEA104719789_00966</name>
</gene>
<dbReference type="Gene3D" id="3.50.50.60">
    <property type="entry name" value="FAD/NAD(P)-binding domain"/>
    <property type="match status" value="1"/>
</dbReference>
<proteinExistence type="predicted"/>
<dbReference type="Proteomes" id="UP000262142">
    <property type="component" value="Unassembled WGS sequence"/>
</dbReference>
<evidence type="ECO:0000313" key="2">
    <source>
        <dbReference type="EMBL" id="SZD72517.1"/>
    </source>
</evidence>
<dbReference type="AlphaFoldDB" id="A0A383TYU5"/>
<dbReference type="PANTHER" id="PTHR13847">
    <property type="entry name" value="SARCOSINE DEHYDROGENASE-RELATED"/>
    <property type="match status" value="1"/>
</dbReference>
<dbReference type="SUPFAM" id="SSF51971">
    <property type="entry name" value="Nucleotide-binding domain"/>
    <property type="match status" value="1"/>
</dbReference>
<dbReference type="GO" id="GO:0008168">
    <property type="term" value="F:methyltransferase activity"/>
    <property type="evidence" value="ECO:0007669"/>
    <property type="project" value="UniProtKB-KW"/>
</dbReference>
<dbReference type="GO" id="GO:0032259">
    <property type="term" value="P:methylation"/>
    <property type="evidence" value="ECO:0007669"/>
    <property type="project" value="UniProtKB-KW"/>
</dbReference>
<evidence type="ECO:0000259" key="1">
    <source>
        <dbReference type="Pfam" id="PF01266"/>
    </source>
</evidence>
<dbReference type="SUPFAM" id="SSF54373">
    <property type="entry name" value="FAD-linked reductases, C-terminal domain"/>
    <property type="match status" value="1"/>
</dbReference>
<organism evidence="2 3">
    <name type="scientific">Candidatus Ornithobacterium hominis</name>
    <dbReference type="NCBI Taxonomy" id="2497989"/>
    <lineage>
        <taxon>Bacteria</taxon>
        <taxon>Pseudomonadati</taxon>
        <taxon>Bacteroidota</taxon>
        <taxon>Flavobacteriia</taxon>
        <taxon>Flavobacteriales</taxon>
        <taxon>Weeksellaceae</taxon>
        <taxon>Ornithobacterium</taxon>
    </lineage>
</organism>
<dbReference type="Gene3D" id="3.30.9.10">
    <property type="entry name" value="D-Amino Acid Oxidase, subunit A, domain 2"/>
    <property type="match status" value="1"/>
</dbReference>
<name>A0A383TYU5_9FLAO</name>
<accession>A0A383TYU5</accession>
<dbReference type="Pfam" id="PF01266">
    <property type="entry name" value="DAO"/>
    <property type="match status" value="1"/>
</dbReference>
<dbReference type="RefSeq" id="WP_119059288.1">
    <property type="nucleotide sequence ID" value="NZ_UNSC01000003.1"/>
</dbReference>
<dbReference type="InterPro" id="IPR006076">
    <property type="entry name" value="FAD-dep_OxRdtase"/>
</dbReference>
<dbReference type="GO" id="GO:0005737">
    <property type="term" value="C:cytoplasm"/>
    <property type="evidence" value="ECO:0007669"/>
    <property type="project" value="TreeGrafter"/>
</dbReference>
<dbReference type="OrthoDB" id="214253at2"/>
<keyword evidence="3" id="KW-1185">Reference proteome</keyword>
<protein>
    <submittedName>
        <fullName evidence="2">Bifunctional tRNA (Mnm(5)s(2)U34)-methyltransferase/FAD-dependent cmnm(5)s(2)U34 oxidoreductase</fullName>
    </submittedName>
</protein>
<dbReference type="EMBL" id="UNSC01000003">
    <property type="protein sequence ID" value="SZD72517.1"/>
    <property type="molecule type" value="Genomic_DNA"/>
</dbReference>
<keyword evidence="2" id="KW-0808">Transferase</keyword>
<evidence type="ECO:0000313" key="3">
    <source>
        <dbReference type="Proteomes" id="UP000262142"/>
    </source>
</evidence>
<dbReference type="InterPro" id="IPR036188">
    <property type="entry name" value="FAD/NAD-bd_sf"/>
</dbReference>
<reference evidence="2 3" key="1">
    <citation type="submission" date="2018-09" db="EMBL/GenBank/DDBJ databases">
        <authorList>
            <consortium name="Pathogen Informatics"/>
        </authorList>
    </citation>
    <scope>NUCLEOTIDE SEQUENCE [LARGE SCALE GENOMIC DNA]</scope>
    <source>
        <strain evidence="2 3">OH-22767</strain>
    </source>
</reference>